<dbReference type="AlphaFoldDB" id="A0A1Q9EG27"/>
<proteinExistence type="predicted"/>
<keyword evidence="3" id="KW-1185">Reference proteome</keyword>
<protein>
    <submittedName>
        <fullName evidence="2">Uncharacterized protein</fullName>
    </submittedName>
</protein>
<reference evidence="2 3" key="1">
    <citation type="submission" date="2016-02" db="EMBL/GenBank/DDBJ databases">
        <title>Genome analysis of coral dinoflagellate symbionts highlights evolutionary adaptations to a symbiotic lifestyle.</title>
        <authorList>
            <person name="Aranda M."/>
            <person name="Li Y."/>
            <person name="Liew Y.J."/>
            <person name="Baumgarten S."/>
            <person name="Simakov O."/>
            <person name="Wilson M."/>
            <person name="Piel J."/>
            <person name="Ashoor H."/>
            <person name="Bougouffa S."/>
            <person name="Bajic V.B."/>
            <person name="Ryu T."/>
            <person name="Ravasi T."/>
            <person name="Bayer T."/>
            <person name="Micklem G."/>
            <person name="Kim H."/>
            <person name="Bhak J."/>
            <person name="Lajeunesse T.C."/>
            <person name="Voolstra C.R."/>
        </authorList>
    </citation>
    <scope>NUCLEOTIDE SEQUENCE [LARGE SCALE GENOMIC DNA]</scope>
    <source>
        <strain evidence="2 3">CCMP2467</strain>
    </source>
</reference>
<dbReference type="Proteomes" id="UP000186817">
    <property type="component" value="Unassembled WGS sequence"/>
</dbReference>
<organism evidence="2 3">
    <name type="scientific">Symbiodinium microadriaticum</name>
    <name type="common">Dinoflagellate</name>
    <name type="synonym">Zooxanthella microadriatica</name>
    <dbReference type="NCBI Taxonomy" id="2951"/>
    <lineage>
        <taxon>Eukaryota</taxon>
        <taxon>Sar</taxon>
        <taxon>Alveolata</taxon>
        <taxon>Dinophyceae</taxon>
        <taxon>Suessiales</taxon>
        <taxon>Symbiodiniaceae</taxon>
        <taxon>Symbiodinium</taxon>
    </lineage>
</organism>
<accession>A0A1Q9EG27</accession>
<sequence>MEGGLASPRRFGEVGGKGQGGIGSPGMVLQTPVEGAAGQSPLANLPEPGVGSGEAVNEAETCGFLQGS</sequence>
<name>A0A1Q9EG27_SYMMI</name>
<comment type="caution">
    <text evidence="2">The sequence shown here is derived from an EMBL/GenBank/DDBJ whole genome shotgun (WGS) entry which is preliminary data.</text>
</comment>
<evidence type="ECO:0000313" key="2">
    <source>
        <dbReference type="EMBL" id="OLQ06385.1"/>
    </source>
</evidence>
<evidence type="ECO:0000313" key="3">
    <source>
        <dbReference type="Proteomes" id="UP000186817"/>
    </source>
</evidence>
<feature type="compositionally biased region" description="Gly residues" evidence="1">
    <location>
        <begin position="13"/>
        <end position="24"/>
    </location>
</feature>
<feature type="region of interest" description="Disordered" evidence="1">
    <location>
        <begin position="1"/>
        <end position="68"/>
    </location>
</feature>
<gene>
    <name evidence="2" type="ORF">AK812_SmicGene10340</name>
</gene>
<dbReference type="EMBL" id="LSRX01000161">
    <property type="protein sequence ID" value="OLQ06385.1"/>
    <property type="molecule type" value="Genomic_DNA"/>
</dbReference>
<evidence type="ECO:0000256" key="1">
    <source>
        <dbReference type="SAM" id="MobiDB-lite"/>
    </source>
</evidence>